<dbReference type="Pfam" id="PF18443">
    <property type="entry name" value="Tli4_N"/>
    <property type="match status" value="1"/>
</dbReference>
<feature type="domain" description="Tle cognate immunity protein 4 N-terminal" evidence="3">
    <location>
        <begin position="53"/>
        <end position="181"/>
    </location>
</feature>
<protein>
    <submittedName>
        <fullName evidence="4">T6SS immunity protein Tli4 family protein</fullName>
    </submittedName>
</protein>
<name>A0ABW0S622_9BURK</name>
<dbReference type="Pfam" id="PF18426">
    <property type="entry name" value="Tli4_C"/>
    <property type="match status" value="1"/>
</dbReference>
<feature type="domain" description="Tle cognate immunity protein 4 C-terminal" evidence="2">
    <location>
        <begin position="185"/>
        <end position="356"/>
    </location>
</feature>
<dbReference type="Proteomes" id="UP001596086">
    <property type="component" value="Unassembled WGS sequence"/>
</dbReference>
<accession>A0ABW0S622</accession>
<dbReference type="RefSeq" id="WP_379776487.1">
    <property type="nucleotide sequence ID" value="NZ_JBHSMZ010000024.1"/>
</dbReference>
<feature type="signal peptide" evidence="1">
    <location>
        <begin position="1"/>
        <end position="29"/>
    </location>
</feature>
<reference evidence="5" key="1">
    <citation type="journal article" date="2019" name="Int. J. Syst. Evol. Microbiol.">
        <title>The Global Catalogue of Microorganisms (GCM) 10K type strain sequencing project: providing services to taxonomists for standard genome sequencing and annotation.</title>
        <authorList>
            <consortium name="The Broad Institute Genomics Platform"/>
            <consortium name="The Broad Institute Genome Sequencing Center for Infectious Disease"/>
            <person name="Wu L."/>
            <person name="Ma J."/>
        </authorList>
    </citation>
    <scope>NUCLEOTIDE SEQUENCE [LARGE SCALE GENOMIC DNA]</scope>
    <source>
        <strain evidence="5">CGMCC 4.5798</strain>
    </source>
</reference>
<proteinExistence type="predicted"/>
<gene>
    <name evidence="4" type="ORF">ACFPO9_25105</name>
</gene>
<dbReference type="EMBL" id="JBHSMZ010000024">
    <property type="protein sequence ID" value="MFC5551811.1"/>
    <property type="molecule type" value="Genomic_DNA"/>
</dbReference>
<comment type="caution">
    <text evidence="4">The sequence shown here is derived from an EMBL/GenBank/DDBJ whole genome shotgun (WGS) entry which is preliminary data.</text>
</comment>
<dbReference type="InterPro" id="IPR041290">
    <property type="entry name" value="Tli4_C"/>
</dbReference>
<sequence length="380" mass="42186">MRANKRSVLAGCVALLMAASLMTCSKTYAYKEKAVPEPVALSPRLKNLFKETKLVCFGRYALTVPKEAQVTWGTVSFPSKIYLFKGDQNAIKILVDKNIAKLKFADDDADITYNGRGPIEGSWQMRYYESKAAKKLNLHFFNTYVNKGDLIFLLGGEIEDGQSEEQALALANNRAKSLRLRTEDEVPSDEGYCIEQGFMASSSYGDQEMVNVGIHLPSIPDVSFSISSNKDAYADYSKEEFARMKVEELSLLARIHGAQKEQGLSYPLRTLLREGKRNVQHWHGEESLIRRTDGVHDFEWGFVGTPKDVANPSEFLVNMYTKVEHNTVGAAKAASLSDDEAVALWDKLLSGLKFRVKVPSAPEGSYFIPPGKADTAAASQ</sequence>
<dbReference type="InterPro" id="IPR040761">
    <property type="entry name" value="Tli4_N"/>
</dbReference>
<evidence type="ECO:0000259" key="3">
    <source>
        <dbReference type="Pfam" id="PF18443"/>
    </source>
</evidence>
<organism evidence="4 5">
    <name type="scientific">Massilia aerilata</name>
    <dbReference type="NCBI Taxonomy" id="453817"/>
    <lineage>
        <taxon>Bacteria</taxon>
        <taxon>Pseudomonadati</taxon>
        <taxon>Pseudomonadota</taxon>
        <taxon>Betaproteobacteria</taxon>
        <taxon>Burkholderiales</taxon>
        <taxon>Oxalobacteraceae</taxon>
        <taxon>Telluria group</taxon>
        <taxon>Massilia</taxon>
    </lineage>
</organism>
<evidence type="ECO:0000313" key="4">
    <source>
        <dbReference type="EMBL" id="MFC5551811.1"/>
    </source>
</evidence>
<keyword evidence="1" id="KW-0732">Signal</keyword>
<keyword evidence="5" id="KW-1185">Reference proteome</keyword>
<evidence type="ECO:0000259" key="2">
    <source>
        <dbReference type="Pfam" id="PF18426"/>
    </source>
</evidence>
<evidence type="ECO:0000256" key="1">
    <source>
        <dbReference type="SAM" id="SignalP"/>
    </source>
</evidence>
<evidence type="ECO:0000313" key="5">
    <source>
        <dbReference type="Proteomes" id="UP001596086"/>
    </source>
</evidence>
<feature type="chain" id="PRO_5046203215" evidence="1">
    <location>
        <begin position="30"/>
        <end position="380"/>
    </location>
</feature>